<evidence type="ECO:0000313" key="26">
    <source>
        <dbReference type="EMBL" id="SIT88218.1"/>
    </source>
</evidence>
<dbReference type="Pfam" id="PF00702">
    <property type="entry name" value="Hydrolase"/>
    <property type="match status" value="1"/>
</dbReference>
<sequence>MSAPSKEANIQISGMTCAACATRIEKGLSKMDGVEQASVNLALEKSAVHYDPEKLSEADIEKKIEALGYGVVKQKAEFNITGMTCAACATRIEKGLNKMDGVGTASVNLALEKATIEFNPSEVSIGDLIAKVEKLGYGAHQKQDETEQVDYREQHIQSQQRKFIASLILSLPLLWTMFAHFSFTSFMYVPDILMNPWVQMALATPVQFIIGKQFYVGAYKSLRNGGANMDVLVAMGTSAAYFYSLYQAIVTAGTGHAPHLYFETSAVLITLIVLGKLFEARAKGRSSEAIKKLMGLQAKTATVLRDGTEREIPLDEVIVGDTILVKPGEKIPVDGEMLEGNTAVDESMLSGESLPVDKQTGDALFGSTINKNGFIKMVATKVGRDTALAQIIKVVEDAQGSKAPIQRLADKISGIFVPIVVGIAVLTFLVWYFFVQPGEFTPALEVLIAVLVIACPCALGLATPTSIMAGSGRAAEFGILFKGGEHLESTQEIDTVVVDKTGTVTHGKPVLTDVRVAEGQDEERFLSLIGAAEKQSEHPLAEAIVNGIREKGIDLGNVQFFEAVPGHGVTATVSGQGVIIGTRRLMQEYGIDVQSVLPEMEQLERQGKTAMIAGINGQYAGMVAVADTIKETSVEAVRRLKDMGITVIMMTGDNERTAQTIGNEVGVDAVIAEVLPEGKAKEVEKLQQQGKKVAMVGDGINDAPALATANVGMAIGTGTDVAMEAADITLIRGDLNSIADAIVMSRKTMRNIKQNLFWAFAYNSLGIPIAAAGLLAPWVAGAAMAFSSVSVVLNALRLQRVKLSK</sequence>
<evidence type="ECO:0000256" key="6">
    <source>
        <dbReference type="ARBA" id="ARBA00022475"/>
    </source>
</evidence>
<comment type="catalytic activity">
    <reaction evidence="22">
        <text>Cu(+)(in) + ATP + H2O = Cu(+)(out) + ADP + phosphate + H(+)</text>
        <dbReference type="Rhea" id="RHEA:25792"/>
        <dbReference type="ChEBI" id="CHEBI:15377"/>
        <dbReference type="ChEBI" id="CHEBI:15378"/>
        <dbReference type="ChEBI" id="CHEBI:30616"/>
        <dbReference type="ChEBI" id="CHEBI:43474"/>
        <dbReference type="ChEBI" id="CHEBI:49552"/>
        <dbReference type="ChEBI" id="CHEBI:456216"/>
        <dbReference type="EC" id="7.2.2.8"/>
    </reaction>
</comment>
<dbReference type="RefSeq" id="WP_076758937.1">
    <property type="nucleotide sequence ID" value="NZ_FTPL01000003.1"/>
</dbReference>
<keyword evidence="19 24" id="KW-0472">Membrane</keyword>
<feature type="transmembrane region" description="Helical" evidence="24">
    <location>
        <begin position="446"/>
        <end position="463"/>
    </location>
</feature>
<dbReference type="SUPFAM" id="SSF55008">
    <property type="entry name" value="HMA, heavy metal-associated domain"/>
    <property type="match status" value="2"/>
</dbReference>
<proteinExistence type="inferred from homology"/>
<dbReference type="Gene3D" id="2.70.150.10">
    <property type="entry name" value="Calcium-transporting ATPase, cytoplasmic transduction domain A"/>
    <property type="match status" value="1"/>
</dbReference>
<dbReference type="InterPro" id="IPR044492">
    <property type="entry name" value="P_typ_ATPase_HD_dom"/>
</dbReference>
<feature type="transmembrane region" description="Helical" evidence="24">
    <location>
        <begin position="261"/>
        <end position="278"/>
    </location>
</feature>
<dbReference type="SFLD" id="SFLDS00003">
    <property type="entry name" value="Haloacid_Dehalogenase"/>
    <property type="match status" value="1"/>
</dbReference>
<name>A0A1U7PRH5_9BACI</name>
<evidence type="ECO:0000313" key="27">
    <source>
        <dbReference type="Proteomes" id="UP000187550"/>
    </source>
</evidence>
<dbReference type="SFLD" id="SFLDF00027">
    <property type="entry name" value="p-type_atpase"/>
    <property type="match status" value="1"/>
</dbReference>
<gene>
    <name evidence="26" type="ORF">SAMN05428946_2241</name>
</gene>
<keyword evidence="12" id="KW-0187">Copper transport</keyword>
<dbReference type="SFLD" id="SFLDG00002">
    <property type="entry name" value="C1.7:_P-type_atpase_like"/>
    <property type="match status" value="1"/>
</dbReference>
<dbReference type="SUPFAM" id="SSF81653">
    <property type="entry name" value="Calcium ATPase, transduction domain A"/>
    <property type="match status" value="1"/>
</dbReference>
<dbReference type="Gene3D" id="3.30.70.100">
    <property type="match status" value="2"/>
</dbReference>
<dbReference type="InterPro" id="IPR001757">
    <property type="entry name" value="P_typ_ATPase"/>
</dbReference>
<keyword evidence="11 24" id="KW-0547">Nucleotide-binding</keyword>
<dbReference type="EMBL" id="FTPL01000003">
    <property type="protein sequence ID" value="SIT88218.1"/>
    <property type="molecule type" value="Genomic_DNA"/>
</dbReference>
<evidence type="ECO:0000256" key="1">
    <source>
        <dbReference type="ARBA" id="ARBA00004651"/>
    </source>
</evidence>
<dbReference type="FunFam" id="3.30.70.100:FF:000005">
    <property type="entry name" value="Copper-exporting P-type ATPase A"/>
    <property type="match status" value="2"/>
</dbReference>
<dbReference type="CDD" id="cd00371">
    <property type="entry name" value="HMA"/>
    <property type="match status" value="2"/>
</dbReference>
<dbReference type="Pfam" id="PF00403">
    <property type="entry name" value="HMA"/>
    <property type="match status" value="2"/>
</dbReference>
<comment type="subcellular location">
    <subcellularLocation>
        <location evidence="1">Cell membrane</location>
        <topology evidence="1">Multi-pass membrane protein</topology>
    </subcellularLocation>
</comment>
<keyword evidence="5" id="KW-0813">Transport</keyword>
<feature type="transmembrane region" description="Helical" evidence="24">
    <location>
        <begin position="412"/>
        <end position="434"/>
    </location>
</feature>
<dbReference type="FunFam" id="3.40.50.1000:FF:000144">
    <property type="entry name" value="copper-transporting ATPase 1 isoform X2"/>
    <property type="match status" value="1"/>
</dbReference>
<keyword evidence="17" id="KW-0186">Copper</keyword>
<dbReference type="InterPro" id="IPR059000">
    <property type="entry name" value="ATPase_P-type_domA"/>
</dbReference>
<dbReference type="NCBIfam" id="TIGR01511">
    <property type="entry name" value="ATPase-IB1_Cu"/>
    <property type="match status" value="1"/>
</dbReference>
<dbReference type="SUPFAM" id="SSF56784">
    <property type="entry name" value="HAD-like"/>
    <property type="match status" value="1"/>
</dbReference>
<dbReference type="PROSITE" id="PS50846">
    <property type="entry name" value="HMA_2"/>
    <property type="match status" value="2"/>
</dbReference>
<dbReference type="GO" id="GO:0016887">
    <property type="term" value="F:ATP hydrolysis activity"/>
    <property type="evidence" value="ECO:0007669"/>
    <property type="project" value="InterPro"/>
</dbReference>
<dbReference type="InterPro" id="IPR036163">
    <property type="entry name" value="HMA_dom_sf"/>
</dbReference>
<keyword evidence="13 24" id="KW-0067">ATP-binding</keyword>
<dbReference type="PANTHER" id="PTHR43520:SF8">
    <property type="entry name" value="P-TYPE CU(+) TRANSPORTER"/>
    <property type="match status" value="1"/>
</dbReference>
<feature type="transmembrane region" description="Helical" evidence="24">
    <location>
        <begin position="163"/>
        <end position="188"/>
    </location>
</feature>
<dbReference type="GO" id="GO:0140581">
    <property type="term" value="F:P-type monovalent copper transporter activity"/>
    <property type="evidence" value="ECO:0007669"/>
    <property type="project" value="UniProtKB-EC"/>
</dbReference>
<evidence type="ECO:0000256" key="12">
    <source>
        <dbReference type="ARBA" id="ARBA00022796"/>
    </source>
</evidence>
<dbReference type="SUPFAM" id="SSF81665">
    <property type="entry name" value="Calcium ATPase, transmembrane domain M"/>
    <property type="match status" value="1"/>
</dbReference>
<dbReference type="PANTHER" id="PTHR43520">
    <property type="entry name" value="ATP7, ISOFORM B"/>
    <property type="match status" value="1"/>
</dbReference>
<evidence type="ECO:0000256" key="18">
    <source>
        <dbReference type="ARBA" id="ARBA00023065"/>
    </source>
</evidence>
<dbReference type="GO" id="GO:0005524">
    <property type="term" value="F:ATP binding"/>
    <property type="evidence" value="ECO:0007669"/>
    <property type="project" value="UniProtKB-UniRule"/>
</dbReference>
<dbReference type="InterPro" id="IPR023214">
    <property type="entry name" value="HAD_sf"/>
</dbReference>
<evidence type="ECO:0000256" key="23">
    <source>
        <dbReference type="ARBA" id="ARBA00055366"/>
    </source>
</evidence>
<dbReference type="Gene3D" id="3.40.50.1000">
    <property type="entry name" value="HAD superfamily/HAD-like"/>
    <property type="match status" value="1"/>
</dbReference>
<dbReference type="CDD" id="cd02094">
    <property type="entry name" value="P-type_ATPase_Cu-like"/>
    <property type="match status" value="1"/>
</dbReference>
<dbReference type="Pfam" id="PF00122">
    <property type="entry name" value="E1-E2_ATPase"/>
    <property type="match status" value="1"/>
</dbReference>
<feature type="domain" description="HMA" evidence="25">
    <location>
        <begin position="6"/>
        <end position="72"/>
    </location>
</feature>
<comment type="function">
    <text evidence="23">Involved in copper export.</text>
</comment>
<dbReference type="GO" id="GO:0055070">
    <property type="term" value="P:copper ion homeostasis"/>
    <property type="evidence" value="ECO:0007669"/>
    <property type="project" value="TreeGrafter"/>
</dbReference>
<keyword evidence="10" id="KW-0677">Repeat</keyword>
<evidence type="ECO:0000256" key="11">
    <source>
        <dbReference type="ARBA" id="ARBA00022741"/>
    </source>
</evidence>
<dbReference type="STRING" id="550447.SAMN05428946_2241"/>
<evidence type="ECO:0000256" key="3">
    <source>
        <dbReference type="ARBA" id="ARBA00012517"/>
    </source>
</evidence>
<keyword evidence="6 24" id="KW-1003">Cell membrane</keyword>
<keyword evidence="14" id="KW-0460">Magnesium</keyword>
<evidence type="ECO:0000256" key="13">
    <source>
        <dbReference type="ARBA" id="ARBA00022840"/>
    </source>
</evidence>
<keyword evidence="7" id="KW-0597">Phosphoprotein</keyword>
<dbReference type="NCBIfam" id="TIGR00003">
    <property type="entry name" value="copper ion binding protein"/>
    <property type="match status" value="2"/>
</dbReference>
<evidence type="ECO:0000256" key="19">
    <source>
        <dbReference type="ARBA" id="ARBA00023136"/>
    </source>
</evidence>
<dbReference type="AlphaFoldDB" id="A0A1U7PRH5"/>
<dbReference type="NCBIfam" id="TIGR01525">
    <property type="entry name" value="ATPase-IB_hvy"/>
    <property type="match status" value="1"/>
</dbReference>
<evidence type="ECO:0000256" key="7">
    <source>
        <dbReference type="ARBA" id="ARBA00022553"/>
    </source>
</evidence>
<evidence type="ECO:0000256" key="14">
    <source>
        <dbReference type="ARBA" id="ARBA00022842"/>
    </source>
</evidence>
<dbReference type="InterPro" id="IPR018303">
    <property type="entry name" value="ATPase_P-typ_P_site"/>
</dbReference>
<evidence type="ECO:0000256" key="5">
    <source>
        <dbReference type="ARBA" id="ARBA00022448"/>
    </source>
</evidence>
<dbReference type="InterPro" id="IPR036412">
    <property type="entry name" value="HAD-like_sf"/>
</dbReference>
<evidence type="ECO:0000256" key="2">
    <source>
        <dbReference type="ARBA" id="ARBA00006024"/>
    </source>
</evidence>
<keyword evidence="18" id="KW-0406">Ion transport</keyword>
<keyword evidence="15" id="KW-1278">Translocase</keyword>
<comment type="similarity">
    <text evidence="2 24">Belongs to the cation transport ATPase (P-type) (TC 3.A.3) family. Type IB subfamily.</text>
</comment>
<evidence type="ECO:0000259" key="25">
    <source>
        <dbReference type="PROSITE" id="PS50846"/>
    </source>
</evidence>
<dbReference type="InterPro" id="IPR027256">
    <property type="entry name" value="P-typ_ATPase_IB"/>
</dbReference>
<dbReference type="InterPro" id="IPR006121">
    <property type="entry name" value="HMA_dom"/>
</dbReference>
<reference evidence="27" key="1">
    <citation type="submission" date="2017-01" db="EMBL/GenBank/DDBJ databases">
        <authorList>
            <person name="Varghese N."/>
            <person name="Submissions S."/>
        </authorList>
    </citation>
    <scope>NUCLEOTIDE SEQUENCE [LARGE SCALE GENOMIC DNA]</scope>
    <source>
        <strain evidence="27">MNA4</strain>
    </source>
</reference>
<dbReference type="FunFam" id="2.70.150.10:FF:000002">
    <property type="entry name" value="Copper-transporting ATPase 1, putative"/>
    <property type="match status" value="1"/>
</dbReference>
<evidence type="ECO:0000256" key="17">
    <source>
        <dbReference type="ARBA" id="ARBA00023008"/>
    </source>
</evidence>
<protein>
    <recommendedName>
        <fullName evidence="4">Copper-exporting P-type ATPase</fullName>
        <ecNumber evidence="3">7.2.2.8</ecNumber>
    </recommendedName>
    <alternativeName>
        <fullName evidence="20">Copper-exporting P-type ATPase A</fullName>
    </alternativeName>
    <alternativeName>
        <fullName evidence="21">Cu(+)-exporting ATPase</fullName>
    </alternativeName>
</protein>
<evidence type="ECO:0000256" key="20">
    <source>
        <dbReference type="ARBA" id="ARBA00029719"/>
    </source>
</evidence>
<evidence type="ECO:0000256" key="8">
    <source>
        <dbReference type="ARBA" id="ARBA00022692"/>
    </source>
</evidence>
<feature type="transmembrane region" description="Helical" evidence="24">
    <location>
        <begin position="231"/>
        <end position="249"/>
    </location>
</feature>
<dbReference type="InterPro" id="IPR023299">
    <property type="entry name" value="ATPase_P-typ_cyto_dom_N"/>
</dbReference>
<dbReference type="PROSITE" id="PS01047">
    <property type="entry name" value="HMA_1"/>
    <property type="match status" value="2"/>
</dbReference>
<keyword evidence="8 24" id="KW-0812">Transmembrane</keyword>
<evidence type="ECO:0000256" key="4">
    <source>
        <dbReference type="ARBA" id="ARBA00015102"/>
    </source>
</evidence>
<dbReference type="GO" id="GO:0005507">
    <property type="term" value="F:copper ion binding"/>
    <property type="evidence" value="ECO:0007669"/>
    <property type="project" value="InterPro"/>
</dbReference>
<dbReference type="InterPro" id="IPR023298">
    <property type="entry name" value="ATPase_P-typ_TM_dom_sf"/>
</dbReference>
<dbReference type="InterPro" id="IPR008250">
    <property type="entry name" value="ATPase_P-typ_transduc_dom_A_sf"/>
</dbReference>
<feature type="domain" description="HMA" evidence="25">
    <location>
        <begin position="74"/>
        <end position="140"/>
    </location>
</feature>
<dbReference type="PRINTS" id="PR00119">
    <property type="entry name" value="CATATPASE"/>
</dbReference>
<dbReference type="OrthoDB" id="9813266at2"/>
<dbReference type="GO" id="GO:0005886">
    <property type="term" value="C:plasma membrane"/>
    <property type="evidence" value="ECO:0007669"/>
    <property type="project" value="UniProtKB-SubCell"/>
</dbReference>
<feature type="transmembrane region" description="Helical" evidence="24">
    <location>
        <begin position="755"/>
        <end position="772"/>
    </location>
</feature>
<accession>A0A1U7PRH5</accession>
<keyword evidence="9 24" id="KW-0479">Metal-binding</keyword>
<keyword evidence="27" id="KW-1185">Reference proteome</keyword>
<evidence type="ECO:0000256" key="24">
    <source>
        <dbReference type="RuleBase" id="RU362081"/>
    </source>
</evidence>
<dbReference type="PRINTS" id="PR00942">
    <property type="entry name" value="CUATPASEI"/>
</dbReference>
<dbReference type="InterPro" id="IPR017969">
    <property type="entry name" value="Heavy-metal-associated_CS"/>
</dbReference>
<evidence type="ECO:0000256" key="10">
    <source>
        <dbReference type="ARBA" id="ARBA00022737"/>
    </source>
</evidence>
<evidence type="ECO:0000256" key="15">
    <source>
        <dbReference type="ARBA" id="ARBA00022967"/>
    </source>
</evidence>
<keyword evidence="16 24" id="KW-1133">Transmembrane helix</keyword>
<dbReference type="EC" id="7.2.2.8" evidence="3"/>
<dbReference type="InterPro" id="IPR006122">
    <property type="entry name" value="HMA_Cu_ion-bd"/>
</dbReference>
<evidence type="ECO:0000256" key="9">
    <source>
        <dbReference type="ARBA" id="ARBA00022723"/>
    </source>
</evidence>
<evidence type="ECO:0000256" key="22">
    <source>
        <dbReference type="ARBA" id="ARBA00049289"/>
    </source>
</evidence>
<feature type="transmembrane region" description="Helical" evidence="24">
    <location>
        <begin position="200"/>
        <end position="219"/>
    </location>
</feature>
<dbReference type="Gene3D" id="3.40.1110.10">
    <property type="entry name" value="Calcium-transporting ATPase, cytoplasmic domain N"/>
    <property type="match status" value="2"/>
</dbReference>
<dbReference type="NCBIfam" id="TIGR01494">
    <property type="entry name" value="ATPase_P-type"/>
    <property type="match status" value="1"/>
</dbReference>
<dbReference type="PROSITE" id="PS00154">
    <property type="entry name" value="ATPASE_E1_E2"/>
    <property type="match status" value="1"/>
</dbReference>
<evidence type="ECO:0000256" key="16">
    <source>
        <dbReference type="ARBA" id="ARBA00022989"/>
    </source>
</evidence>
<dbReference type="Proteomes" id="UP000187550">
    <property type="component" value="Unassembled WGS sequence"/>
</dbReference>
<dbReference type="GO" id="GO:0043682">
    <property type="term" value="F:P-type divalent copper transporter activity"/>
    <property type="evidence" value="ECO:0007669"/>
    <property type="project" value="TreeGrafter"/>
</dbReference>
<organism evidence="26 27">
    <name type="scientific">Edaphobacillus lindanitolerans</name>
    <dbReference type="NCBI Taxonomy" id="550447"/>
    <lineage>
        <taxon>Bacteria</taxon>
        <taxon>Bacillati</taxon>
        <taxon>Bacillota</taxon>
        <taxon>Bacilli</taxon>
        <taxon>Bacillales</taxon>
        <taxon>Bacillaceae</taxon>
        <taxon>Edaphobacillus</taxon>
    </lineage>
</organism>
<evidence type="ECO:0000256" key="21">
    <source>
        <dbReference type="ARBA" id="ARBA00033239"/>
    </source>
</evidence>